<feature type="region of interest" description="Disordered" evidence="1">
    <location>
        <begin position="1"/>
        <end position="190"/>
    </location>
</feature>
<organism evidence="3 4">
    <name type="scientific">Colletotrichum plurivorum</name>
    <dbReference type="NCBI Taxonomy" id="2175906"/>
    <lineage>
        <taxon>Eukaryota</taxon>
        <taxon>Fungi</taxon>
        <taxon>Dikarya</taxon>
        <taxon>Ascomycota</taxon>
        <taxon>Pezizomycotina</taxon>
        <taxon>Sordariomycetes</taxon>
        <taxon>Hypocreomycetidae</taxon>
        <taxon>Glomerellales</taxon>
        <taxon>Glomerellaceae</taxon>
        <taxon>Colletotrichum</taxon>
        <taxon>Colletotrichum orchidearum species complex</taxon>
    </lineage>
</organism>
<keyword evidence="2" id="KW-1133">Transmembrane helix</keyword>
<dbReference type="Proteomes" id="UP000654918">
    <property type="component" value="Unassembled WGS sequence"/>
</dbReference>
<feature type="transmembrane region" description="Helical" evidence="2">
    <location>
        <begin position="217"/>
        <end position="242"/>
    </location>
</feature>
<reference evidence="3" key="1">
    <citation type="journal article" date="2020" name="Phytopathology">
        <title>Genome Sequence Resources of Colletotrichum truncatum, C. plurivorum, C. musicola, and C. sojae: Four Species Pathogenic to Soybean (Glycine max).</title>
        <authorList>
            <person name="Rogerio F."/>
            <person name="Boufleur T.R."/>
            <person name="Ciampi-Guillardi M."/>
            <person name="Sukno S.A."/>
            <person name="Thon M.R."/>
            <person name="Massola Junior N.S."/>
            <person name="Baroncelli R."/>
        </authorList>
    </citation>
    <scope>NUCLEOTIDE SEQUENCE</scope>
    <source>
        <strain evidence="3">LFN00145</strain>
    </source>
</reference>
<feature type="compositionally biased region" description="Polar residues" evidence="1">
    <location>
        <begin position="31"/>
        <end position="45"/>
    </location>
</feature>
<accession>A0A8H6KSS1</accession>
<dbReference type="AlphaFoldDB" id="A0A8H6KSS1"/>
<keyword evidence="4" id="KW-1185">Reference proteome</keyword>
<name>A0A8H6KSS1_9PEZI</name>
<protein>
    <submittedName>
        <fullName evidence="3">Uncharacterized protein</fullName>
    </submittedName>
</protein>
<dbReference type="EMBL" id="WIGO01000028">
    <property type="protein sequence ID" value="KAF6836982.1"/>
    <property type="molecule type" value="Genomic_DNA"/>
</dbReference>
<evidence type="ECO:0000256" key="2">
    <source>
        <dbReference type="SAM" id="Phobius"/>
    </source>
</evidence>
<keyword evidence="2" id="KW-0812">Transmembrane</keyword>
<proteinExistence type="predicted"/>
<feature type="compositionally biased region" description="Polar residues" evidence="1">
    <location>
        <begin position="1"/>
        <end position="11"/>
    </location>
</feature>
<gene>
    <name evidence="3" type="ORF">CPLU01_03346</name>
</gene>
<feature type="compositionally biased region" description="Low complexity" evidence="1">
    <location>
        <begin position="146"/>
        <end position="170"/>
    </location>
</feature>
<sequence length="259" mass="26880">MAYNQHPSDSIDNAAYPYGDSSYSPGHHPSDSISNAAYPLNSSYQPSPPVVRPDDKLAMPEARYSQSYNDGPSRSSPAATGLYRPHQPFGQSPSHGPPVVPWSPDGDAAANPNLPPPPPYVPSRPGTGTGPSTPRSDPISPVPSEQALLGQQAARQQQPPAPAAAHLSATPPHPAPGQANGERPGTYVQSMTGGMPAYGNQPAGLGPAALARRKKKLCILAGILCLVLLFLIAVVVGVLVALGKRKDDRPGGPPGPPRF</sequence>
<keyword evidence="2" id="KW-0472">Membrane</keyword>
<evidence type="ECO:0000313" key="3">
    <source>
        <dbReference type="EMBL" id="KAF6836982.1"/>
    </source>
</evidence>
<evidence type="ECO:0000256" key="1">
    <source>
        <dbReference type="SAM" id="MobiDB-lite"/>
    </source>
</evidence>
<feature type="compositionally biased region" description="Polar residues" evidence="1">
    <location>
        <begin position="64"/>
        <end position="78"/>
    </location>
</feature>
<evidence type="ECO:0000313" key="4">
    <source>
        <dbReference type="Proteomes" id="UP000654918"/>
    </source>
</evidence>
<feature type="compositionally biased region" description="Pro residues" evidence="1">
    <location>
        <begin position="113"/>
        <end position="122"/>
    </location>
</feature>
<comment type="caution">
    <text evidence="3">The sequence shown here is derived from an EMBL/GenBank/DDBJ whole genome shotgun (WGS) entry which is preliminary data.</text>
</comment>